<dbReference type="RefSeq" id="WP_144227897.1">
    <property type="nucleotide sequence ID" value="NZ_CP041677.1"/>
</dbReference>
<sequence length="89" mass="10288">MFVVIMLIPLLLILGINHWIMDIYRHSHWPLFLTAWEAGIAEEFAFRLGVFSMIYKLLRHAKLRLILSIGLTSLSFGCLHLLNATQQPL</sequence>
<evidence type="ECO:0000256" key="1">
    <source>
        <dbReference type="ARBA" id="ARBA00009067"/>
    </source>
</evidence>
<keyword evidence="2" id="KW-0812">Transmembrane</keyword>
<keyword evidence="4" id="KW-0614">Plasmid</keyword>
<feature type="transmembrane region" description="Helical" evidence="2">
    <location>
        <begin position="63"/>
        <end position="82"/>
    </location>
</feature>
<protein>
    <submittedName>
        <fullName evidence="4">CPBP family intramembrane metalloprotease</fullName>
    </submittedName>
</protein>
<feature type="domain" description="CAAX prenyl protease 2/Lysostaphin resistance protein A-like" evidence="3">
    <location>
        <begin position="28"/>
        <end position="84"/>
    </location>
</feature>
<geneLocation type="plasmid" evidence="4 5">
    <name>unnamed</name>
</geneLocation>
<dbReference type="GO" id="GO:0008237">
    <property type="term" value="F:metallopeptidase activity"/>
    <property type="evidence" value="ECO:0007669"/>
    <property type="project" value="UniProtKB-KW"/>
</dbReference>
<keyword evidence="4" id="KW-0482">Metalloprotease</keyword>
<evidence type="ECO:0000259" key="3">
    <source>
        <dbReference type="Pfam" id="PF02517"/>
    </source>
</evidence>
<comment type="similarity">
    <text evidence="1">Belongs to the UPF0177 family.</text>
</comment>
<organism evidence="4 5">
    <name type="scientific">Limosilactobacillus reuteri</name>
    <name type="common">Lactobacillus reuteri</name>
    <dbReference type="NCBI Taxonomy" id="1598"/>
    <lineage>
        <taxon>Bacteria</taxon>
        <taxon>Bacillati</taxon>
        <taxon>Bacillota</taxon>
        <taxon>Bacilli</taxon>
        <taxon>Lactobacillales</taxon>
        <taxon>Lactobacillaceae</taxon>
        <taxon>Limosilactobacillus</taxon>
    </lineage>
</organism>
<dbReference type="Proteomes" id="UP000316394">
    <property type="component" value="Plasmid unnamed"/>
</dbReference>
<keyword evidence="4" id="KW-0645">Protease</keyword>
<evidence type="ECO:0000313" key="5">
    <source>
        <dbReference type="Proteomes" id="UP000316394"/>
    </source>
</evidence>
<reference evidence="4 5" key="1">
    <citation type="submission" date="2019-07" db="EMBL/GenBank/DDBJ databases">
        <title>Gastrointestinal microbiota of Peromyscus leucopus, the white-footed mouse.</title>
        <authorList>
            <person name="Milovic A."/>
            <person name="Bassam K."/>
            <person name="Barbour A.G."/>
        </authorList>
    </citation>
    <scope>NUCLEOTIDE SEQUENCE [LARGE SCALE GENOMIC DNA]</scope>
    <source>
        <strain evidence="4 5">LL7</strain>
        <plasmid evidence="4 5">unnamed</plasmid>
    </source>
</reference>
<proteinExistence type="inferred from homology"/>
<keyword evidence="2" id="KW-1133">Transmembrane helix</keyword>
<dbReference type="EMBL" id="CP041677">
    <property type="protein sequence ID" value="QDR73595.1"/>
    <property type="molecule type" value="Genomic_DNA"/>
</dbReference>
<feature type="transmembrane region" description="Helical" evidence="2">
    <location>
        <begin position="6"/>
        <end position="24"/>
    </location>
</feature>
<dbReference type="InterPro" id="IPR003675">
    <property type="entry name" value="Rce1/LyrA-like_dom"/>
</dbReference>
<keyword evidence="2" id="KW-0472">Membrane</keyword>
<name>A0A517D8C4_LIMRT</name>
<evidence type="ECO:0000313" key="4">
    <source>
        <dbReference type="EMBL" id="QDR73595.1"/>
    </source>
</evidence>
<dbReference type="AlphaFoldDB" id="A0A517D8C4"/>
<gene>
    <name evidence="4" type="ORF">FOD75_10890</name>
</gene>
<dbReference type="GO" id="GO:0006508">
    <property type="term" value="P:proteolysis"/>
    <property type="evidence" value="ECO:0007669"/>
    <property type="project" value="UniProtKB-KW"/>
</dbReference>
<keyword evidence="4" id="KW-0378">Hydrolase</keyword>
<evidence type="ECO:0000256" key="2">
    <source>
        <dbReference type="SAM" id="Phobius"/>
    </source>
</evidence>
<dbReference type="GO" id="GO:0004175">
    <property type="term" value="F:endopeptidase activity"/>
    <property type="evidence" value="ECO:0007669"/>
    <property type="project" value="UniProtKB-ARBA"/>
</dbReference>
<dbReference type="Pfam" id="PF02517">
    <property type="entry name" value="Rce1-like"/>
    <property type="match status" value="1"/>
</dbReference>
<accession>A0A517D8C4</accession>
<dbReference type="GO" id="GO:0080120">
    <property type="term" value="P:CAAX-box protein maturation"/>
    <property type="evidence" value="ECO:0007669"/>
    <property type="project" value="UniProtKB-ARBA"/>
</dbReference>